<comment type="caution">
    <text evidence="2">The sequence shown here is derived from an EMBL/GenBank/DDBJ whole genome shotgun (WGS) entry which is preliminary data.</text>
</comment>
<name>S9U8H6_PAEAL</name>
<proteinExistence type="predicted"/>
<keyword evidence="1" id="KW-0732">Signal</keyword>
<accession>S9U8H6</accession>
<feature type="chain" id="PRO_5038857034" evidence="1">
    <location>
        <begin position="25"/>
        <end position="85"/>
    </location>
</feature>
<evidence type="ECO:0000313" key="3">
    <source>
        <dbReference type="Proteomes" id="UP000015344"/>
    </source>
</evidence>
<evidence type="ECO:0000256" key="1">
    <source>
        <dbReference type="SAM" id="SignalP"/>
    </source>
</evidence>
<protein>
    <submittedName>
        <fullName evidence="2">Uncharacterized protein</fullName>
    </submittedName>
</protein>
<reference evidence="2 3" key="1">
    <citation type="submission" date="2013-05" db="EMBL/GenBank/DDBJ databases">
        <authorList>
            <person name="Strain E.A."/>
            <person name="Brown E."/>
            <person name="Allard M.W."/>
            <person name="Luo Y.L."/>
        </authorList>
    </citation>
    <scope>NUCLEOTIDE SEQUENCE [LARGE SCALE GENOMIC DNA]</scope>
    <source>
        <strain evidence="2 3">TS-15</strain>
    </source>
</reference>
<organism evidence="2 3">
    <name type="scientific">Paenibacillus alvei TS-15</name>
    <dbReference type="NCBI Taxonomy" id="1117108"/>
    <lineage>
        <taxon>Bacteria</taxon>
        <taxon>Bacillati</taxon>
        <taxon>Bacillota</taxon>
        <taxon>Bacilli</taxon>
        <taxon>Bacillales</taxon>
        <taxon>Paenibacillaceae</taxon>
        <taxon>Paenibacillus</taxon>
    </lineage>
</organism>
<gene>
    <name evidence="2" type="ORF">PAALTS15_13152</name>
</gene>
<sequence>MRSNKKLLAAITAFSMLFAPLITAWTAETSLAKESTNKGIKSNGQVEIAIADLDAALLQMVQRAMKQLAGKEVELEAVSESKGTT</sequence>
<dbReference type="Proteomes" id="UP000015344">
    <property type="component" value="Unassembled WGS sequence"/>
</dbReference>
<dbReference type="EMBL" id="ATMT01000052">
    <property type="protein sequence ID" value="EPY06830.1"/>
    <property type="molecule type" value="Genomic_DNA"/>
</dbReference>
<dbReference type="AlphaFoldDB" id="S9U8H6"/>
<dbReference type="RefSeq" id="WP_021259968.1">
    <property type="nucleotide sequence ID" value="NZ_ATMT01000052.1"/>
</dbReference>
<feature type="signal peptide" evidence="1">
    <location>
        <begin position="1"/>
        <end position="24"/>
    </location>
</feature>
<evidence type="ECO:0000313" key="2">
    <source>
        <dbReference type="EMBL" id="EPY06830.1"/>
    </source>
</evidence>
<dbReference type="PATRIC" id="fig|1117108.3.peg.2725"/>